<gene>
    <name evidence="2" type="ORF">BJ508DRAFT_326423</name>
</gene>
<proteinExistence type="predicted"/>
<feature type="compositionally biased region" description="Basic and acidic residues" evidence="1">
    <location>
        <begin position="7"/>
        <end position="23"/>
    </location>
</feature>
<reference evidence="2 3" key="1">
    <citation type="journal article" date="2018" name="Nat. Ecol. Evol.">
        <title>Pezizomycetes genomes reveal the molecular basis of ectomycorrhizal truffle lifestyle.</title>
        <authorList>
            <person name="Murat C."/>
            <person name="Payen T."/>
            <person name="Noel B."/>
            <person name="Kuo A."/>
            <person name="Morin E."/>
            <person name="Chen J."/>
            <person name="Kohler A."/>
            <person name="Krizsan K."/>
            <person name="Balestrini R."/>
            <person name="Da Silva C."/>
            <person name="Montanini B."/>
            <person name="Hainaut M."/>
            <person name="Levati E."/>
            <person name="Barry K.W."/>
            <person name="Belfiori B."/>
            <person name="Cichocki N."/>
            <person name="Clum A."/>
            <person name="Dockter R.B."/>
            <person name="Fauchery L."/>
            <person name="Guy J."/>
            <person name="Iotti M."/>
            <person name="Le Tacon F."/>
            <person name="Lindquist E.A."/>
            <person name="Lipzen A."/>
            <person name="Malagnac F."/>
            <person name="Mello A."/>
            <person name="Molinier V."/>
            <person name="Miyauchi S."/>
            <person name="Poulain J."/>
            <person name="Riccioni C."/>
            <person name="Rubini A."/>
            <person name="Sitrit Y."/>
            <person name="Splivallo R."/>
            <person name="Traeger S."/>
            <person name="Wang M."/>
            <person name="Zifcakova L."/>
            <person name="Wipf D."/>
            <person name="Zambonelli A."/>
            <person name="Paolocci F."/>
            <person name="Nowrousian M."/>
            <person name="Ottonello S."/>
            <person name="Baldrian P."/>
            <person name="Spatafora J.W."/>
            <person name="Henrissat B."/>
            <person name="Nagy L.G."/>
            <person name="Aury J.M."/>
            <person name="Wincker P."/>
            <person name="Grigoriev I.V."/>
            <person name="Bonfante P."/>
            <person name="Martin F.M."/>
        </authorList>
    </citation>
    <scope>NUCLEOTIDE SEQUENCE [LARGE SCALE GENOMIC DNA]</scope>
    <source>
        <strain evidence="2 3">RN42</strain>
    </source>
</reference>
<protein>
    <submittedName>
        <fullName evidence="2">Uncharacterized protein</fullName>
    </submittedName>
</protein>
<evidence type="ECO:0000313" key="2">
    <source>
        <dbReference type="EMBL" id="RPA81528.1"/>
    </source>
</evidence>
<evidence type="ECO:0000256" key="1">
    <source>
        <dbReference type="SAM" id="MobiDB-lite"/>
    </source>
</evidence>
<accession>A0A3N4IA16</accession>
<keyword evidence="3" id="KW-1185">Reference proteome</keyword>
<dbReference type="Proteomes" id="UP000275078">
    <property type="component" value="Unassembled WGS sequence"/>
</dbReference>
<dbReference type="AlphaFoldDB" id="A0A3N4IA16"/>
<sequence>MAPSGEGRGDPPDDRNTHLDHQGHYNANEPEPHGENVPRSFTSPQETMGMHYAYHYFGGPNYNPIPIPLGSTYGHLIPDTRTGTAAINHQPHELSTAEELAKDSAEIASWPAKPEPAPGSQHEEDRNAYYKAEETRSQIFSARNREHMGEATIDDYCKIYGHIPTASYGNTICKTCARRWDDGKNDWVK</sequence>
<organism evidence="2 3">
    <name type="scientific">Ascobolus immersus RN42</name>
    <dbReference type="NCBI Taxonomy" id="1160509"/>
    <lineage>
        <taxon>Eukaryota</taxon>
        <taxon>Fungi</taxon>
        <taxon>Dikarya</taxon>
        <taxon>Ascomycota</taxon>
        <taxon>Pezizomycotina</taxon>
        <taxon>Pezizomycetes</taxon>
        <taxon>Pezizales</taxon>
        <taxon>Ascobolaceae</taxon>
        <taxon>Ascobolus</taxon>
    </lineage>
</organism>
<dbReference type="EMBL" id="ML119679">
    <property type="protein sequence ID" value="RPA81528.1"/>
    <property type="molecule type" value="Genomic_DNA"/>
</dbReference>
<name>A0A3N4IA16_ASCIM</name>
<feature type="region of interest" description="Disordered" evidence="1">
    <location>
        <begin position="1"/>
        <end position="44"/>
    </location>
</feature>
<evidence type="ECO:0000313" key="3">
    <source>
        <dbReference type="Proteomes" id="UP000275078"/>
    </source>
</evidence>